<dbReference type="EMBL" id="CADCVE010000089">
    <property type="protein sequence ID" value="CAA9461784.1"/>
    <property type="molecule type" value="Genomic_DNA"/>
</dbReference>
<dbReference type="Gene3D" id="3.40.50.300">
    <property type="entry name" value="P-loop containing nucleotide triphosphate hydrolases"/>
    <property type="match status" value="1"/>
</dbReference>
<sequence length="161" mass="18017">MFGAYDEEAGHRVPFHVYFMRQAIEEGFIHDVLASYVTYGTYWKIQKAVEEDPEYDSRQAGAAIARFVTLHEHNLSQKAQVIVEHFRRHVAGKIGGKAKAMVVTSSRKHAVRMTHALRKYANEQGYDALGILVAFSGTVEDEGAAFTEAQMNTIPKAITSK</sequence>
<reference evidence="1" key="1">
    <citation type="submission" date="2020-02" db="EMBL/GenBank/DDBJ databases">
        <authorList>
            <person name="Meier V. D."/>
        </authorList>
    </citation>
    <scope>NUCLEOTIDE SEQUENCE</scope>
    <source>
        <strain evidence="1">AVDCRST_MAG28</strain>
    </source>
</reference>
<dbReference type="AlphaFoldDB" id="A0A6J4RA08"/>
<proteinExistence type="predicted"/>
<organism evidence="1">
    <name type="scientific">uncultured Rubrobacteraceae bacterium</name>
    <dbReference type="NCBI Taxonomy" id="349277"/>
    <lineage>
        <taxon>Bacteria</taxon>
        <taxon>Bacillati</taxon>
        <taxon>Actinomycetota</taxon>
        <taxon>Rubrobacteria</taxon>
        <taxon>Rubrobacterales</taxon>
        <taxon>Rubrobacteraceae</taxon>
        <taxon>environmental samples</taxon>
    </lineage>
</organism>
<accession>A0A6J4RA08</accession>
<gene>
    <name evidence="1" type="ORF">AVDCRST_MAG28-3395</name>
</gene>
<dbReference type="GO" id="GO:0009035">
    <property type="term" value="F:type I site-specific deoxyribonuclease activity"/>
    <property type="evidence" value="ECO:0007669"/>
    <property type="project" value="UniProtKB-EC"/>
</dbReference>
<dbReference type="PANTHER" id="PTHR42927:SF1">
    <property type="entry name" value="HELICASE SUPERFAMILY 1 AND 2 DOMAIN-CONTAINING PROTEIN"/>
    <property type="match status" value="1"/>
</dbReference>
<name>A0A6J4RA08_9ACTN</name>
<dbReference type="PANTHER" id="PTHR42927">
    <property type="entry name" value="HELICASE SUPERFAMILY 1 AND 2 DOMAIN-CONTAINING PROTEIN"/>
    <property type="match status" value="1"/>
</dbReference>
<protein>
    <submittedName>
        <fullName evidence="1">Type I restriction-modification system, restriction subunit R</fullName>
        <ecNumber evidence="1">3.1.21.3</ecNumber>
    </submittedName>
</protein>
<evidence type="ECO:0000313" key="1">
    <source>
        <dbReference type="EMBL" id="CAA9461784.1"/>
    </source>
</evidence>
<dbReference type="InterPro" id="IPR027417">
    <property type="entry name" value="P-loop_NTPase"/>
</dbReference>
<keyword evidence="1" id="KW-0378">Hydrolase</keyword>
<dbReference type="EC" id="3.1.21.3" evidence="1"/>